<name>A0A2J0Z107_RHIML</name>
<sequence>MPDDARPSTRRLMLLRHAKSAWPDGVADHRRPLSERGRKAAPVVGAFIARQGLAPDLALVSTARRAQETWELVAGALPHKIPERDAVGIYEVAASAILDAVRRVEPTVEKLLLVGHNPGMADLSLLLAGRGDEAALERLREKFPTAGLAVMDFDVERWSDIAPGTGRLVRFVTPRMLEEERSG</sequence>
<dbReference type="Gene3D" id="3.40.50.1240">
    <property type="entry name" value="Phosphoglycerate mutase-like"/>
    <property type="match status" value="1"/>
</dbReference>
<dbReference type="InterPro" id="IPR013078">
    <property type="entry name" value="His_Pase_superF_clade-1"/>
</dbReference>
<dbReference type="RefSeq" id="WP_100672723.1">
    <property type="nucleotide sequence ID" value="NZ_NJGD01000007.1"/>
</dbReference>
<reference evidence="1 2" key="1">
    <citation type="submission" date="2017-06" db="EMBL/GenBank/DDBJ databases">
        <title>Ensifer strains isolated from leguminous trees and herbs display diverse denitrification phenotypes with some acting as strong N2O sinks.</title>
        <authorList>
            <person name="Woliy K."/>
            <person name="Mania D."/>
            <person name="Bakken L.R."/>
            <person name="Frostegard A."/>
        </authorList>
    </citation>
    <scope>NUCLEOTIDE SEQUENCE [LARGE SCALE GENOMIC DNA]</scope>
    <source>
        <strain evidence="1 2">AC50a</strain>
    </source>
</reference>
<evidence type="ECO:0000313" key="2">
    <source>
        <dbReference type="Proteomes" id="UP000231987"/>
    </source>
</evidence>
<gene>
    <name evidence="1" type="ORF">CEJ86_17550</name>
</gene>
<dbReference type="SUPFAM" id="SSF53254">
    <property type="entry name" value="Phosphoglycerate mutase-like"/>
    <property type="match status" value="1"/>
</dbReference>
<dbReference type="Proteomes" id="UP000231987">
    <property type="component" value="Unassembled WGS sequence"/>
</dbReference>
<dbReference type="Pfam" id="PF00300">
    <property type="entry name" value="His_Phos_1"/>
    <property type="match status" value="1"/>
</dbReference>
<dbReference type="EMBL" id="NJGD01000007">
    <property type="protein sequence ID" value="PJR14202.1"/>
    <property type="molecule type" value="Genomic_DNA"/>
</dbReference>
<organism evidence="1 2">
    <name type="scientific">Rhizobium meliloti</name>
    <name type="common">Ensifer meliloti</name>
    <name type="synonym">Sinorhizobium meliloti</name>
    <dbReference type="NCBI Taxonomy" id="382"/>
    <lineage>
        <taxon>Bacteria</taxon>
        <taxon>Pseudomonadati</taxon>
        <taxon>Pseudomonadota</taxon>
        <taxon>Alphaproteobacteria</taxon>
        <taxon>Hyphomicrobiales</taxon>
        <taxon>Rhizobiaceae</taxon>
        <taxon>Sinorhizobium/Ensifer group</taxon>
        <taxon>Sinorhizobium</taxon>
    </lineage>
</organism>
<dbReference type="CDD" id="cd07067">
    <property type="entry name" value="HP_PGM_like"/>
    <property type="match status" value="1"/>
</dbReference>
<dbReference type="PANTHER" id="PTHR47623">
    <property type="entry name" value="OS09G0287300 PROTEIN"/>
    <property type="match status" value="1"/>
</dbReference>
<dbReference type="SMART" id="SM00855">
    <property type="entry name" value="PGAM"/>
    <property type="match status" value="1"/>
</dbReference>
<proteinExistence type="predicted"/>
<dbReference type="PANTHER" id="PTHR47623:SF1">
    <property type="entry name" value="OS09G0287300 PROTEIN"/>
    <property type="match status" value="1"/>
</dbReference>
<evidence type="ECO:0000313" key="1">
    <source>
        <dbReference type="EMBL" id="PJR14202.1"/>
    </source>
</evidence>
<comment type="caution">
    <text evidence="1">The sequence shown here is derived from an EMBL/GenBank/DDBJ whole genome shotgun (WGS) entry which is preliminary data.</text>
</comment>
<accession>A0A2J0Z107</accession>
<protein>
    <submittedName>
        <fullName evidence="1">Phosphoglycerate mutase</fullName>
    </submittedName>
</protein>
<dbReference type="AlphaFoldDB" id="A0A2J0Z107"/>
<dbReference type="InterPro" id="IPR029033">
    <property type="entry name" value="His_PPase_superfam"/>
</dbReference>